<dbReference type="Proteomes" id="UP001444071">
    <property type="component" value="Unassembled WGS sequence"/>
</dbReference>
<dbReference type="Gene3D" id="3.90.228.10">
    <property type="match status" value="1"/>
</dbReference>
<dbReference type="EC" id="2.4.2.-" evidence="7"/>
<protein>
    <recommendedName>
        <fullName evidence="7">Poly [ADP-ribose] polymerase</fullName>
        <shortName evidence="7">PARP</shortName>
        <ecNumber evidence="7">2.4.2.-</ecNumber>
    </recommendedName>
</protein>
<evidence type="ECO:0000313" key="10">
    <source>
        <dbReference type="Proteomes" id="UP001444071"/>
    </source>
</evidence>
<dbReference type="InterPro" id="IPR052056">
    <property type="entry name" value="Mono-ARTD/PARP"/>
</dbReference>
<dbReference type="SUPFAM" id="SSF56399">
    <property type="entry name" value="ADP-ribosylation"/>
    <property type="match status" value="1"/>
</dbReference>
<organism evidence="9 10">
    <name type="scientific">Xenotaenia resolanae</name>
    <dbReference type="NCBI Taxonomy" id="208358"/>
    <lineage>
        <taxon>Eukaryota</taxon>
        <taxon>Metazoa</taxon>
        <taxon>Chordata</taxon>
        <taxon>Craniata</taxon>
        <taxon>Vertebrata</taxon>
        <taxon>Euteleostomi</taxon>
        <taxon>Actinopterygii</taxon>
        <taxon>Neopterygii</taxon>
        <taxon>Teleostei</taxon>
        <taxon>Neoteleostei</taxon>
        <taxon>Acanthomorphata</taxon>
        <taxon>Ovalentaria</taxon>
        <taxon>Atherinomorphae</taxon>
        <taxon>Cyprinodontiformes</taxon>
        <taxon>Goodeidae</taxon>
        <taxon>Xenotaenia</taxon>
    </lineage>
</organism>
<keyword evidence="4 7" id="KW-0520">NAD</keyword>
<keyword evidence="10" id="KW-1185">Reference proteome</keyword>
<dbReference type="EMBL" id="JAHRIM010070559">
    <property type="protein sequence ID" value="MEQ2272860.1"/>
    <property type="molecule type" value="Genomic_DNA"/>
</dbReference>
<name>A0ABV0WTA9_9TELE</name>
<dbReference type="InterPro" id="IPR012317">
    <property type="entry name" value="Poly(ADP-ribose)pol_cat_dom"/>
</dbReference>
<comment type="caution">
    <text evidence="9">The sequence shown here is derived from an EMBL/GenBank/DDBJ whole genome shotgun (WGS) entry which is preliminary data.</text>
</comment>
<dbReference type="PANTHER" id="PTHR14453">
    <property type="entry name" value="PARP/ZINC FINGER CCCH TYPE DOMAIN CONTAINING PROTEIN"/>
    <property type="match status" value="1"/>
</dbReference>
<keyword evidence="3 7" id="KW-0808">Transferase</keyword>
<dbReference type="PANTHER" id="PTHR14453:SF107">
    <property type="entry name" value="POLY [ADP-RIBOSE] POLYMERASE"/>
    <property type="match status" value="1"/>
</dbReference>
<evidence type="ECO:0000256" key="1">
    <source>
        <dbReference type="ARBA" id="ARBA00004123"/>
    </source>
</evidence>
<gene>
    <name evidence="9" type="ORF">XENORESO_015379</name>
</gene>
<comment type="similarity">
    <text evidence="6">Belongs to the ARTD/PARP family.</text>
</comment>
<dbReference type="CDD" id="cd01439">
    <property type="entry name" value="TCCD_inducible_PARP_like"/>
    <property type="match status" value="1"/>
</dbReference>
<evidence type="ECO:0000256" key="2">
    <source>
        <dbReference type="ARBA" id="ARBA00022676"/>
    </source>
</evidence>
<feature type="domain" description="PARP catalytic" evidence="8">
    <location>
        <begin position="166"/>
        <end position="363"/>
    </location>
</feature>
<evidence type="ECO:0000256" key="3">
    <source>
        <dbReference type="ARBA" id="ARBA00022679"/>
    </source>
</evidence>
<comment type="subcellular location">
    <subcellularLocation>
        <location evidence="1">Nucleus</location>
    </subcellularLocation>
</comment>
<dbReference type="PROSITE" id="PS51059">
    <property type="entry name" value="PARP_CATALYTIC"/>
    <property type="match status" value="1"/>
</dbReference>
<proteinExistence type="inferred from homology"/>
<keyword evidence="2 7" id="KW-0328">Glycosyltransferase</keyword>
<evidence type="ECO:0000313" key="9">
    <source>
        <dbReference type="EMBL" id="MEQ2272860.1"/>
    </source>
</evidence>
<evidence type="ECO:0000256" key="6">
    <source>
        <dbReference type="ARBA" id="ARBA00024347"/>
    </source>
</evidence>
<evidence type="ECO:0000256" key="7">
    <source>
        <dbReference type="RuleBase" id="RU362114"/>
    </source>
</evidence>
<dbReference type="Pfam" id="PF00644">
    <property type="entry name" value="PARP"/>
    <property type="match status" value="1"/>
</dbReference>
<accession>A0ABV0WTA9</accession>
<evidence type="ECO:0000256" key="5">
    <source>
        <dbReference type="ARBA" id="ARBA00023242"/>
    </source>
</evidence>
<sequence length="363" mass="41841">NYVNDAKEKLKNQYKLQCSDQTFPKEDLQSITDDDMLDLQQMVELEGLYMKKDSFGNLMVNGMKDGVNRAILKFNSYLHGNLRREVRGREEDDLYIRVTWCILGKNGNWDRLPKTANYNLEKRDIVGGIVDAQGVTWQVDLLKLEVTSPGQKTLIKRLENLEDFIVPLYWDSMATGEAMKVVELQSSSREYQTVKEGFKRTAKKTVMKIARLQNIYLRRAYEVQKKQISERNRHEGGANEKILYHGTTEDNCDSIMKTGFNRRFCGQNATSYGEGTYFAVHASYSTHPTYSRPAADGSQLMFVVRVVTGIYTPGHSGMKVPPARDDQESHIRYDSVVDRMDRPNMFVVFHDDQAYPDYLITFK</sequence>
<keyword evidence="5" id="KW-0539">Nucleus</keyword>
<evidence type="ECO:0000256" key="4">
    <source>
        <dbReference type="ARBA" id="ARBA00023027"/>
    </source>
</evidence>
<reference evidence="9 10" key="1">
    <citation type="submission" date="2021-06" db="EMBL/GenBank/DDBJ databases">
        <authorList>
            <person name="Palmer J.M."/>
        </authorList>
    </citation>
    <scope>NUCLEOTIDE SEQUENCE [LARGE SCALE GENOMIC DNA]</scope>
    <source>
        <strain evidence="9 10">XR_2019</strain>
        <tissue evidence="9">Muscle</tissue>
    </source>
</reference>
<feature type="non-terminal residue" evidence="9">
    <location>
        <position position="1"/>
    </location>
</feature>
<evidence type="ECO:0000259" key="8">
    <source>
        <dbReference type="PROSITE" id="PS51059"/>
    </source>
</evidence>